<reference evidence="1" key="1">
    <citation type="submission" date="2022-01" db="EMBL/GenBank/DDBJ databases">
        <authorList>
            <person name="King R."/>
        </authorList>
    </citation>
    <scope>NUCLEOTIDE SEQUENCE</scope>
</reference>
<dbReference type="AlphaFoldDB" id="A0A9P0EDE2"/>
<gene>
    <name evidence="1" type="ORF">NEZAVI_LOCUS5180</name>
</gene>
<organism evidence="1 2">
    <name type="scientific">Nezara viridula</name>
    <name type="common">Southern green stink bug</name>
    <name type="synonym">Cimex viridulus</name>
    <dbReference type="NCBI Taxonomy" id="85310"/>
    <lineage>
        <taxon>Eukaryota</taxon>
        <taxon>Metazoa</taxon>
        <taxon>Ecdysozoa</taxon>
        <taxon>Arthropoda</taxon>
        <taxon>Hexapoda</taxon>
        <taxon>Insecta</taxon>
        <taxon>Pterygota</taxon>
        <taxon>Neoptera</taxon>
        <taxon>Paraneoptera</taxon>
        <taxon>Hemiptera</taxon>
        <taxon>Heteroptera</taxon>
        <taxon>Panheteroptera</taxon>
        <taxon>Pentatomomorpha</taxon>
        <taxon>Pentatomoidea</taxon>
        <taxon>Pentatomidae</taxon>
        <taxon>Pentatominae</taxon>
        <taxon>Nezara</taxon>
    </lineage>
</organism>
<dbReference type="OrthoDB" id="5984008at2759"/>
<name>A0A9P0EDE2_NEZVI</name>
<protein>
    <submittedName>
        <fullName evidence="1">Uncharacterized protein</fullName>
    </submittedName>
</protein>
<accession>A0A9P0EDE2</accession>
<proteinExistence type="predicted"/>
<sequence length="244" mass="28403">MRYFPSIQIPMSDLDAFIYDGTVLDYLVAQDEDCRLLTVGSWYAKTGYGLAFTRNSKYLPMFNKRLLDFRENDPNEDANRYRTQTTCSTSLDGHYKNYVGLKSSVATDWVQLERTVSLSSRLAKVEMTIYERHSPTRQLLGVSQPNGEQCRQYCDPLIIPCTQHKYQYHYPGTFHPPRTIITCSFEHVDQLFQNGRLEPVAEDRTLDKDKCQDVIGLNFWFDELHWRISKGYFLQPSLVTVIVP</sequence>
<evidence type="ECO:0000313" key="2">
    <source>
        <dbReference type="Proteomes" id="UP001152798"/>
    </source>
</evidence>
<dbReference type="Proteomes" id="UP001152798">
    <property type="component" value="Chromosome 3"/>
</dbReference>
<keyword evidence="2" id="KW-1185">Reference proteome</keyword>
<dbReference type="SUPFAM" id="SSF53850">
    <property type="entry name" value="Periplasmic binding protein-like II"/>
    <property type="match status" value="1"/>
</dbReference>
<dbReference type="Gene3D" id="3.40.190.10">
    <property type="entry name" value="Periplasmic binding protein-like II"/>
    <property type="match status" value="2"/>
</dbReference>
<evidence type="ECO:0000313" key="1">
    <source>
        <dbReference type="EMBL" id="CAH1394758.1"/>
    </source>
</evidence>
<dbReference type="EMBL" id="OV725079">
    <property type="protein sequence ID" value="CAH1394758.1"/>
    <property type="molecule type" value="Genomic_DNA"/>
</dbReference>